<dbReference type="InParanoid" id="A0A3Q7IMS3"/>
<reference evidence="3" key="1">
    <citation type="journal article" date="2012" name="Nature">
        <title>The tomato genome sequence provides insights into fleshy fruit evolution.</title>
        <authorList>
            <consortium name="Tomato Genome Consortium"/>
        </authorList>
    </citation>
    <scope>NUCLEOTIDE SEQUENCE [LARGE SCALE GENOMIC DNA]</scope>
    <source>
        <strain evidence="3">cv. Heinz 1706</strain>
    </source>
</reference>
<keyword evidence="1" id="KW-1133">Transmembrane helix</keyword>
<feature type="transmembrane region" description="Helical" evidence="1">
    <location>
        <begin position="64"/>
        <end position="81"/>
    </location>
</feature>
<evidence type="ECO:0000313" key="4">
    <source>
        <dbReference type="Proteomes" id="UP000004994"/>
    </source>
</evidence>
<organism evidence="3">
    <name type="scientific">Solanum lycopersicum</name>
    <name type="common">Tomato</name>
    <name type="synonym">Lycopersicon esculentum</name>
    <dbReference type="NCBI Taxonomy" id="4081"/>
    <lineage>
        <taxon>Eukaryota</taxon>
        <taxon>Viridiplantae</taxon>
        <taxon>Streptophyta</taxon>
        <taxon>Embryophyta</taxon>
        <taxon>Tracheophyta</taxon>
        <taxon>Spermatophyta</taxon>
        <taxon>Magnoliopsida</taxon>
        <taxon>eudicotyledons</taxon>
        <taxon>Gunneridae</taxon>
        <taxon>Pentapetalae</taxon>
        <taxon>asterids</taxon>
        <taxon>lamiids</taxon>
        <taxon>Solanales</taxon>
        <taxon>Solanaceae</taxon>
        <taxon>Solanoideae</taxon>
        <taxon>Solaneae</taxon>
        <taxon>Solanum</taxon>
        <taxon>Solanum subgen. Lycopersicon</taxon>
    </lineage>
</organism>
<evidence type="ECO:0000256" key="1">
    <source>
        <dbReference type="SAM" id="Phobius"/>
    </source>
</evidence>
<proteinExistence type="predicted"/>
<name>A0A3Q7IMS3_SOLLC</name>
<dbReference type="EnsemblPlants" id="Solyc10g085890.1.1">
    <property type="protein sequence ID" value="Solyc10g085890.1.1.1"/>
    <property type="gene ID" value="Solyc10g085890.1"/>
</dbReference>
<keyword evidence="2" id="KW-0732">Signal</keyword>
<dbReference type="Proteomes" id="UP000004994">
    <property type="component" value="Chromosome 10"/>
</dbReference>
<evidence type="ECO:0000313" key="3">
    <source>
        <dbReference type="EnsemblPlants" id="Solyc10g085890.1.1.1"/>
    </source>
</evidence>
<protein>
    <submittedName>
        <fullName evidence="3">Uncharacterized protein</fullName>
    </submittedName>
</protein>
<sequence>MTFLNLFAFKCVVTIVIITPRCDSNRAISIIGIVWPCAMKGNNTKCGSIVRTPIVKSKEKNERIFFFVVILLHYGFINILFNL</sequence>
<dbReference type="Gramene" id="Solyc10g085890.1.1">
    <property type="protein sequence ID" value="Solyc10g085890.1.1.1"/>
    <property type="gene ID" value="Solyc10g085890.1"/>
</dbReference>
<reference evidence="3" key="2">
    <citation type="submission" date="2019-01" db="UniProtKB">
        <authorList>
            <consortium name="EnsemblPlants"/>
        </authorList>
    </citation>
    <scope>IDENTIFICATION</scope>
    <source>
        <strain evidence="3">cv. Heinz 1706</strain>
    </source>
</reference>
<feature type="signal peptide" evidence="2">
    <location>
        <begin position="1"/>
        <end position="24"/>
    </location>
</feature>
<accession>A0A3Q7IMS3</accession>
<evidence type="ECO:0000256" key="2">
    <source>
        <dbReference type="SAM" id="SignalP"/>
    </source>
</evidence>
<keyword evidence="1" id="KW-0812">Transmembrane</keyword>
<dbReference type="AlphaFoldDB" id="A0A3Q7IMS3"/>
<feature type="chain" id="PRO_5018700277" evidence="2">
    <location>
        <begin position="25"/>
        <end position="83"/>
    </location>
</feature>
<keyword evidence="4" id="KW-1185">Reference proteome</keyword>
<dbReference type="PaxDb" id="4081-Solyc10g085890.1.1"/>
<keyword evidence="1" id="KW-0472">Membrane</keyword>